<sequence length="111" mass="12543">MGKQAWKKKKTTVAAVADSITVRTSAAAAAGTHRHHRRIGLNACNNAELRANAQNILSMIQEARPKNTLAACEPKQREFRDFCERKQYQDADTVTEEKRLLSLLRRPRTGR</sequence>
<keyword evidence="2" id="KW-1185">Reference proteome</keyword>
<protein>
    <submittedName>
        <fullName evidence="1">Uncharacterized protein</fullName>
    </submittedName>
</protein>
<proteinExistence type="predicted"/>
<accession>A0A9P9D8N0</accession>
<organism evidence="1 2">
    <name type="scientific">Dactylonectria macrodidyma</name>
    <dbReference type="NCBI Taxonomy" id="307937"/>
    <lineage>
        <taxon>Eukaryota</taxon>
        <taxon>Fungi</taxon>
        <taxon>Dikarya</taxon>
        <taxon>Ascomycota</taxon>
        <taxon>Pezizomycotina</taxon>
        <taxon>Sordariomycetes</taxon>
        <taxon>Hypocreomycetidae</taxon>
        <taxon>Hypocreales</taxon>
        <taxon>Nectriaceae</taxon>
        <taxon>Dactylonectria</taxon>
    </lineage>
</organism>
<dbReference type="OrthoDB" id="5148997at2759"/>
<dbReference type="AlphaFoldDB" id="A0A9P9D8N0"/>
<dbReference type="Proteomes" id="UP000738349">
    <property type="component" value="Unassembled WGS sequence"/>
</dbReference>
<name>A0A9P9D8N0_9HYPO</name>
<evidence type="ECO:0000313" key="2">
    <source>
        <dbReference type="Proteomes" id="UP000738349"/>
    </source>
</evidence>
<gene>
    <name evidence="1" type="ORF">EDB81DRAFT_294462</name>
</gene>
<reference evidence="1" key="1">
    <citation type="journal article" date="2021" name="Nat. Commun.">
        <title>Genetic determinants of endophytism in the Arabidopsis root mycobiome.</title>
        <authorList>
            <person name="Mesny F."/>
            <person name="Miyauchi S."/>
            <person name="Thiergart T."/>
            <person name="Pickel B."/>
            <person name="Atanasova L."/>
            <person name="Karlsson M."/>
            <person name="Huettel B."/>
            <person name="Barry K.W."/>
            <person name="Haridas S."/>
            <person name="Chen C."/>
            <person name="Bauer D."/>
            <person name="Andreopoulos W."/>
            <person name="Pangilinan J."/>
            <person name="LaButti K."/>
            <person name="Riley R."/>
            <person name="Lipzen A."/>
            <person name="Clum A."/>
            <person name="Drula E."/>
            <person name="Henrissat B."/>
            <person name="Kohler A."/>
            <person name="Grigoriev I.V."/>
            <person name="Martin F.M."/>
            <person name="Hacquard S."/>
        </authorList>
    </citation>
    <scope>NUCLEOTIDE SEQUENCE</scope>
    <source>
        <strain evidence="1">MPI-CAGE-AT-0147</strain>
    </source>
</reference>
<dbReference type="EMBL" id="JAGMUV010000031">
    <property type="protein sequence ID" value="KAH7114805.1"/>
    <property type="molecule type" value="Genomic_DNA"/>
</dbReference>
<comment type="caution">
    <text evidence="1">The sequence shown here is derived from an EMBL/GenBank/DDBJ whole genome shotgun (WGS) entry which is preliminary data.</text>
</comment>
<evidence type="ECO:0000313" key="1">
    <source>
        <dbReference type="EMBL" id="KAH7114805.1"/>
    </source>
</evidence>